<evidence type="ECO:0000313" key="3">
    <source>
        <dbReference type="EMBL" id="MCY6484529.1"/>
    </source>
</evidence>
<feature type="domain" description="BIG2" evidence="2">
    <location>
        <begin position="1132"/>
        <end position="1209"/>
    </location>
</feature>
<keyword evidence="4" id="KW-1185">Reference proteome</keyword>
<dbReference type="Gene3D" id="2.60.40.1080">
    <property type="match status" value="3"/>
</dbReference>
<dbReference type="Gene3D" id="2.120.10.30">
    <property type="entry name" value="TolB, C-terminal domain"/>
    <property type="match status" value="1"/>
</dbReference>
<name>A0ABT4CZW5_9CLOT</name>
<dbReference type="InterPro" id="IPR003343">
    <property type="entry name" value="Big_2"/>
</dbReference>
<dbReference type="InterPro" id="IPR053369">
    <property type="entry name" value="SrfA-induced_signal"/>
</dbReference>
<sequence length="1336" mass="149010">MKKKIGILVAAALTCSLTLGTSTIAHAQVKSYYMQNKLTSKMYKFSKQDLIESFMNSTEGKNDQLYRSFVEKSISQDYKMYAVQDDRGKYISYDDITDAFLRYNDRGIKFDLNKYLKTFAKSNISVDRSTVDIKKISNGSAMPYGSKFVVIGNSAYSMNYLKRHSEKINEEIRKGTGLVFYGDVESGRNKLVNLYNKKAISEQQLKDECGGEINFYDLYSQKTFVFNGESFKEQEVRPSTYNALFSSTEIGDRKLVNVRLETNIKNNISGVKYFQIEGSPITKEIDGKSEIQCLLTRDRNSNRYEVNIYLLDSSKNTIARGDIDIRGNISNLRTKIDFSLMDKKGDNVVGNISNNGLVAQDKGYIYYNNTGDDNRLYKSSSNGIFDQYISADDARYINVVGDTVFYCNYSDGFKIYKVESDGTRRQKICDDMATYLNVVGDYIYYSNHSDSGRLYRIKINRTEGGLTFGTPDRVCIDEAEYVNVVGNAIYYSNYSDGHKLYAVNTDGTGRVKLTDDSAKFINVSGNYIYYATDEGNLKRMTTDGRNVCELIPTGDLVTSLNVMGNYVYYTNFNDDNKIYRIKKNGYNSKPEKIIDDSAVNINIQGGFLDIRDNLVDVNDGIIYYTKDKQIYKFDLTNLVDGRTKKTGKEVEKPDSDLEVDEVYDIEKTVEKEDRDMKISYIEDKYLPIKAPVLMSDGTVRQLPVAWDMEKINESKGVRTYNGRIVGYDEKVTFKLKVLSPEPTKGDVTITNNYGNNDVIEIENLSGGDLVKIYKSDGKTILKSALVSSGNDEVNIHSVSLEKDKGYILISVTKSGGAESDKIKIYYDPEGPSIASNIKLKDIDTTNDGIDGRDFRVTWNVSSDKSIVKQYIYILRKQEKLDMSDHEPVATMYDNTTHEWNGSYRVKEDSADEPLGPGEYYAYIVSEDKKGLRSVAKSNLVDFEGEKIEETEVNSVRFEESSVSFSPNVRTKLEVEIKPADASNKDYVLVSDRSDIVAVEGKYIRTMPVDESQTATITVITLDGNKTDTCYVTVVPEHQQVFKVTDVKLDKHEVSMNIGDEEQLNAVVMPENVDNPNVTWISSNTKVVKVLGNGKVQAVGSGRAVITVLSDNTSSGNPVVDTCIVNVAKQTVPVTGLTVSEGKVELKVGEAKTVEAIISPENATNENVIWESSDSDVAVVDEDGIVTAVSGGTTTITVKTVDGGFKVKFTVEVDQVSTDDKHSLKDCDGAVGASDSDGEGEHKDIIVSIINDDVPVDWSRVLVEYNGGKYLENHVDAYISEITSSDLKNAIDKNGSGITTISIGNGDEGDDNNILVIFFDSKNRAVGYAIENNIEVK</sequence>
<organism evidence="3 4">
    <name type="scientific">Clostridium aestuarii</name>
    <dbReference type="NCBI Taxonomy" id="338193"/>
    <lineage>
        <taxon>Bacteria</taxon>
        <taxon>Bacillati</taxon>
        <taxon>Bacillota</taxon>
        <taxon>Clostridia</taxon>
        <taxon>Eubacteriales</taxon>
        <taxon>Clostridiaceae</taxon>
        <taxon>Clostridium</taxon>
    </lineage>
</organism>
<dbReference type="RefSeq" id="WP_268040831.1">
    <property type="nucleotide sequence ID" value="NZ_JAPQER010000003.1"/>
</dbReference>
<dbReference type="InterPro" id="IPR032485">
    <property type="entry name" value="LRP1-like_beta_prop"/>
</dbReference>
<gene>
    <name evidence="3" type="ORF">OW763_09270</name>
</gene>
<feature type="domain" description="BIG2" evidence="2">
    <location>
        <begin position="1042"/>
        <end position="1119"/>
    </location>
</feature>
<dbReference type="InterPro" id="IPR011042">
    <property type="entry name" value="6-blade_b-propeller_TolB-like"/>
</dbReference>
<dbReference type="InterPro" id="IPR008964">
    <property type="entry name" value="Invasin/intimin_cell_adhesion"/>
</dbReference>
<dbReference type="SMART" id="SM00635">
    <property type="entry name" value="BID_2"/>
    <property type="match status" value="3"/>
</dbReference>
<dbReference type="EMBL" id="JAPQER010000003">
    <property type="protein sequence ID" value="MCY6484529.1"/>
    <property type="molecule type" value="Genomic_DNA"/>
</dbReference>
<dbReference type="SUPFAM" id="SSF49373">
    <property type="entry name" value="Invasin/intimin cell-adhesion fragments"/>
    <property type="match status" value="2"/>
</dbReference>
<dbReference type="PANTHER" id="PTHR32256:SF17">
    <property type="entry name" value="EGF-LIKE DOMAIN-CONTAINING PROTEIN"/>
    <property type="match status" value="1"/>
</dbReference>
<proteinExistence type="predicted"/>
<feature type="domain" description="BIG2" evidence="2">
    <location>
        <begin position="951"/>
        <end position="1030"/>
    </location>
</feature>
<feature type="signal peptide" evidence="1">
    <location>
        <begin position="1"/>
        <end position="27"/>
    </location>
</feature>
<reference evidence="3" key="1">
    <citation type="submission" date="2022-12" db="EMBL/GenBank/DDBJ databases">
        <authorList>
            <person name="Wang J."/>
        </authorList>
    </citation>
    <scope>NUCLEOTIDE SEQUENCE</scope>
    <source>
        <strain evidence="3">HY-45-18</strain>
    </source>
</reference>
<dbReference type="Pfam" id="PF02368">
    <property type="entry name" value="Big_2"/>
    <property type="match status" value="2"/>
</dbReference>
<keyword evidence="1" id="KW-0732">Signal</keyword>
<dbReference type="Pfam" id="PF07532">
    <property type="entry name" value="Big_4"/>
    <property type="match status" value="1"/>
</dbReference>
<accession>A0ABT4CZW5</accession>
<feature type="chain" id="PRO_5046821947" evidence="1">
    <location>
        <begin position="28"/>
        <end position="1336"/>
    </location>
</feature>
<evidence type="ECO:0000259" key="2">
    <source>
        <dbReference type="SMART" id="SM00635"/>
    </source>
</evidence>
<dbReference type="Pfam" id="PF16472">
    <property type="entry name" value="DUF5050"/>
    <property type="match status" value="1"/>
</dbReference>
<evidence type="ECO:0000256" key="1">
    <source>
        <dbReference type="SAM" id="SignalP"/>
    </source>
</evidence>
<dbReference type="PANTHER" id="PTHR32256">
    <property type="match status" value="1"/>
</dbReference>
<dbReference type="SUPFAM" id="SSF69304">
    <property type="entry name" value="Tricorn protease N-terminal domain"/>
    <property type="match status" value="2"/>
</dbReference>
<dbReference type="InterPro" id="IPR011081">
    <property type="entry name" value="Big_4"/>
</dbReference>
<evidence type="ECO:0000313" key="4">
    <source>
        <dbReference type="Proteomes" id="UP001078443"/>
    </source>
</evidence>
<protein>
    <submittedName>
        <fullName evidence="3">DUF5050 domain-containing protein</fullName>
    </submittedName>
</protein>
<comment type="caution">
    <text evidence="3">The sequence shown here is derived from an EMBL/GenBank/DDBJ whole genome shotgun (WGS) entry which is preliminary data.</text>
</comment>
<dbReference type="Proteomes" id="UP001078443">
    <property type="component" value="Unassembled WGS sequence"/>
</dbReference>